<evidence type="ECO:0000313" key="1">
    <source>
        <dbReference type="EMBL" id="TKJ41323.1"/>
    </source>
</evidence>
<proteinExistence type="predicted"/>
<dbReference type="EMBL" id="NJBO01000014">
    <property type="protein sequence ID" value="TKJ41323.1"/>
    <property type="molecule type" value="Genomic_DNA"/>
</dbReference>
<gene>
    <name evidence="1" type="ORF">CEE36_08385</name>
</gene>
<sequence>MRYLTVDEVKAAVPTDVLARLTDDDVSHSITEKVIDDTKIETAILWAEAYVDAQLAKRYIVPLDFTAIQSEGARNLVKEASLQMTVYRLYARVEQEGIAKDKRELADRTLTDLASGKIELAGAEERARERIRYKAPKPRFSVNKED</sequence>
<protein>
    <recommendedName>
        <fullName evidence="3">DUF1320 domain-containing protein</fullName>
    </recommendedName>
</protein>
<dbReference type="Proteomes" id="UP000317778">
    <property type="component" value="Unassembled WGS sequence"/>
</dbReference>
<evidence type="ECO:0008006" key="3">
    <source>
        <dbReference type="Google" id="ProtNLM"/>
    </source>
</evidence>
<reference evidence="1 2" key="1">
    <citation type="submission" date="2017-06" db="EMBL/GenBank/DDBJ databases">
        <title>Novel microbial phyla capable of carbon fixation and sulfur reduction in deep-sea sediments.</title>
        <authorList>
            <person name="Huang J."/>
            <person name="Baker B."/>
            <person name="Wang Y."/>
        </authorList>
    </citation>
    <scope>NUCLEOTIDE SEQUENCE [LARGE SCALE GENOMIC DNA]</scope>
    <source>
        <strain evidence="1">B3_TA06</strain>
    </source>
</reference>
<name>A0A532V2B1_UNCT6</name>
<comment type="caution">
    <text evidence="1">The sequence shown here is derived from an EMBL/GenBank/DDBJ whole genome shotgun (WGS) entry which is preliminary data.</text>
</comment>
<evidence type="ECO:0000313" key="2">
    <source>
        <dbReference type="Proteomes" id="UP000317778"/>
    </source>
</evidence>
<accession>A0A532V2B1</accession>
<dbReference type="Pfam" id="PF07030">
    <property type="entry name" value="Phage_Mu_Gp36"/>
    <property type="match status" value="1"/>
</dbReference>
<dbReference type="InterPro" id="IPR009752">
    <property type="entry name" value="Phage_Mu_GpJ"/>
</dbReference>
<dbReference type="AlphaFoldDB" id="A0A532V2B1"/>
<organism evidence="1 2">
    <name type="scientific">candidate division TA06 bacterium B3_TA06</name>
    <dbReference type="NCBI Taxonomy" id="2012487"/>
    <lineage>
        <taxon>Bacteria</taxon>
        <taxon>Bacteria division TA06</taxon>
    </lineage>
</organism>